<comment type="cofactor">
    <cofactor evidence="1">
        <name>Mg(2+)</name>
        <dbReference type="ChEBI" id="CHEBI:18420"/>
    </cofactor>
</comment>
<dbReference type="Proteomes" id="UP000228859">
    <property type="component" value="Unassembled WGS sequence"/>
</dbReference>
<evidence type="ECO:0000256" key="1">
    <source>
        <dbReference type="ARBA" id="ARBA00001946"/>
    </source>
</evidence>
<dbReference type="GO" id="GO:0005524">
    <property type="term" value="F:ATP binding"/>
    <property type="evidence" value="ECO:0007669"/>
    <property type="project" value="UniProtKB-KW"/>
</dbReference>
<dbReference type="RefSeq" id="WP_299805411.1">
    <property type="nucleotide sequence ID" value="NZ_DLUI01000120.1"/>
</dbReference>
<protein>
    <recommendedName>
        <fullName evidence="8">Polymerase beta nucleotidyltransferase domain-containing protein</fullName>
    </recommendedName>
</protein>
<reference evidence="9 10" key="1">
    <citation type="journal article" date="2017" name="Front. Microbiol.">
        <title>Comparative Genomic Analysis of the Class Epsilonproteobacteria and Proposed Reclassification to Epsilonbacteraeota (phyl. nov.).</title>
        <authorList>
            <person name="Waite D.W."/>
            <person name="Vanwonterghem I."/>
            <person name="Rinke C."/>
            <person name="Parks D.H."/>
            <person name="Zhang Y."/>
            <person name="Takai K."/>
            <person name="Sievert S.M."/>
            <person name="Simon J."/>
            <person name="Campbell B.J."/>
            <person name="Hanson T.E."/>
            <person name="Woyke T."/>
            <person name="Klotz M.G."/>
            <person name="Hugenholtz P."/>
        </authorList>
    </citation>
    <scope>NUCLEOTIDE SEQUENCE [LARGE SCALE GENOMIC DNA]</scope>
    <source>
        <strain evidence="9">UBA12443</strain>
    </source>
</reference>
<evidence type="ECO:0000256" key="3">
    <source>
        <dbReference type="ARBA" id="ARBA00022695"/>
    </source>
</evidence>
<sequence>MQYTKQTILSYLSTHIQEFKTKYGVQQIGLFGSYARDEASDESDIDLYVHLEKNTFDALSGLWVQIEADLRKKVDLIASHTHMRPGLKSTIENEVIYG</sequence>
<evidence type="ECO:0000313" key="9">
    <source>
        <dbReference type="EMBL" id="DAB37971.1"/>
    </source>
</evidence>
<feature type="domain" description="Polymerase beta nucleotidyltransferase" evidence="8">
    <location>
        <begin position="17"/>
        <end position="97"/>
    </location>
</feature>
<dbReference type="PANTHER" id="PTHR33571">
    <property type="entry name" value="SSL8005 PROTEIN"/>
    <property type="match status" value="1"/>
</dbReference>
<dbReference type="InterPro" id="IPR041633">
    <property type="entry name" value="Polbeta"/>
</dbReference>
<dbReference type="AlphaFoldDB" id="A0A2D3W9H8"/>
<keyword evidence="3" id="KW-0548">Nucleotidyltransferase</keyword>
<evidence type="ECO:0000256" key="4">
    <source>
        <dbReference type="ARBA" id="ARBA00022723"/>
    </source>
</evidence>
<gene>
    <name evidence="9" type="ORF">CFH83_08425</name>
</gene>
<organism evidence="9 10">
    <name type="scientific">Sulfuricurvum kujiense</name>
    <dbReference type="NCBI Taxonomy" id="148813"/>
    <lineage>
        <taxon>Bacteria</taxon>
        <taxon>Pseudomonadati</taxon>
        <taxon>Campylobacterota</taxon>
        <taxon>Epsilonproteobacteria</taxon>
        <taxon>Campylobacterales</taxon>
        <taxon>Sulfurimonadaceae</taxon>
        <taxon>Sulfuricurvum</taxon>
    </lineage>
</organism>
<accession>A0A2D3W9H8</accession>
<keyword evidence="4" id="KW-0479">Metal-binding</keyword>
<keyword evidence="2" id="KW-0808">Transferase</keyword>
<dbReference type="EMBL" id="DLUI01000120">
    <property type="protein sequence ID" value="DAB37971.1"/>
    <property type="molecule type" value="Genomic_DNA"/>
</dbReference>
<dbReference type="GO" id="GO:0016779">
    <property type="term" value="F:nucleotidyltransferase activity"/>
    <property type="evidence" value="ECO:0007669"/>
    <property type="project" value="UniProtKB-KW"/>
</dbReference>
<dbReference type="PANTHER" id="PTHR33571:SF14">
    <property type="entry name" value="PROTEIN ADENYLYLTRANSFERASE MJ0435-RELATED"/>
    <property type="match status" value="1"/>
</dbReference>
<dbReference type="GO" id="GO:0046872">
    <property type="term" value="F:metal ion binding"/>
    <property type="evidence" value="ECO:0007669"/>
    <property type="project" value="UniProtKB-KW"/>
</dbReference>
<dbReference type="CDD" id="cd05403">
    <property type="entry name" value="NT_KNTase_like"/>
    <property type="match status" value="1"/>
</dbReference>
<evidence type="ECO:0000256" key="5">
    <source>
        <dbReference type="ARBA" id="ARBA00022741"/>
    </source>
</evidence>
<evidence type="ECO:0000259" key="8">
    <source>
        <dbReference type="Pfam" id="PF18765"/>
    </source>
</evidence>
<keyword evidence="6" id="KW-0067">ATP-binding</keyword>
<evidence type="ECO:0000256" key="6">
    <source>
        <dbReference type="ARBA" id="ARBA00022840"/>
    </source>
</evidence>
<comment type="caution">
    <text evidence="9">The sequence shown here is derived from an EMBL/GenBank/DDBJ whole genome shotgun (WGS) entry which is preliminary data.</text>
</comment>
<dbReference type="SUPFAM" id="SSF81301">
    <property type="entry name" value="Nucleotidyltransferase"/>
    <property type="match status" value="1"/>
</dbReference>
<name>A0A2D3W9H8_9BACT</name>
<evidence type="ECO:0000256" key="2">
    <source>
        <dbReference type="ARBA" id="ARBA00022679"/>
    </source>
</evidence>
<dbReference type="Gene3D" id="3.30.460.10">
    <property type="entry name" value="Beta Polymerase, domain 2"/>
    <property type="match status" value="1"/>
</dbReference>
<dbReference type="InterPro" id="IPR052038">
    <property type="entry name" value="Type-VII_TA_antitoxin"/>
</dbReference>
<keyword evidence="7" id="KW-0460">Magnesium</keyword>
<evidence type="ECO:0000313" key="10">
    <source>
        <dbReference type="Proteomes" id="UP000228859"/>
    </source>
</evidence>
<evidence type="ECO:0000256" key="7">
    <source>
        <dbReference type="ARBA" id="ARBA00022842"/>
    </source>
</evidence>
<dbReference type="InterPro" id="IPR043519">
    <property type="entry name" value="NT_sf"/>
</dbReference>
<keyword evidence="5" id="KW-0547">Nucleotide-binding</keyword>
<dbReference type="Pfam" id="PF18765">
    <property type="entry name" value="Polbeta"/>
    <property type="match status" value="1"/>
</dbReference>
<proteinExistence type="predicted"/>